<feature type="domain" description="Integral membrane bound transporter" evidence="8">
    <location>
        <begin position="351"/>
        <end position="477"/>
    </location>
</feature>
<keyword evidence="10" id="KW-1185">Reference proteome</keyword>
<dbReference type="OrthoDB" id="7431670at2"/>
<proteinExistence type="inferred from homology"/>
<organism evidence="9 10">
    <name type="scientific">Aureimonas fodinaquatilis</name>
    <dbReference type="NCBI Taxonomy" id="2565783"/>
    <lineage>
        <taxon>Bacteria</taxon>
        <taxon>Pseudomonadati</taxon>
        <taxon>Pseudomonadota</taxon>
        <taxon>Alphaproteobacteria</taxon>
        <taxon>Hyphomicrobiales</taxon>
        <taxon>Aurantimonadaceae</taxon>
        <taxon>Aureimonas</taxon>
    </lineage>
</organism>
<dbReference type="Pfam" id="PF13515">
    <property type="entry name" value="FUSC_2"/>
    <property type="match status" value="1"/>
</dbReference>
<sequence length="651" mass="70219">MPGPSLFHRKAVVSDLRLNLLGSDPGMVRLRTACRVLMTVVAVCSALFLLHYWYPMPAAAYAMAMITALQGAVAIKDTTAEARAVTRLYAALSAFTAIAAMSLVEHSLLYVNILLLIVIFLAVYARRFGTRWQGVGLFTFMCSVVGAFVKAPDTDLGDIAIALTLSGVIAHFVRNFVMPERPAHDFRIILDIAVSLSRKLHHTIEQKSTSKWTHVEVQQVLMLEHRARDAILLCESYLPLDAAASSHSELSTMAVQLFDLHLALESAVATALHFNGQNDAETSRNLGRTLETLADSLSSVEQAATRMPATFPAISATSASGKITFFPASGGWLKDSVFRQAVQVTFASAIAMAGGLALSPDRWFWAVMTAFLIFTNTQSRGDVAVKGLNRALGTGLGICVGIGLAVLVHGQIEWTLPLVAISIFAAFYLISISYSAMTFFITITLCLVYGLIGEFTPELLVLRLEETAIGAAAGIFVSLAVLPLGTSQQSSSAIEHFLKSLDQLMQAIIASQGQAERTAIMAAANALDKSRADILTAIGSMRSVWNLGMAQAGTRRILGRSYTLAHSARLLARHFRDSPPSDQDIIRLQAIRTALANLATNGQNMAGRSRVADIARLDQLPFDTQSDQAVANAFDLITHVLVQMQPANQEG</sequence>
<keyword evidence="3 7" id="KW-0812">Transmembrane</keyword>
<dbReference type="PANTHER" id="PTHR30509:SF9">
    <property type="entry name" value="MULTIDRUG RESISTANCE PROTEIN MDTO"/>
    <property type="match status" value="1"/>
</dbReference>
<feature type="transmembrane region" description="Helical" evidence="7">
    <location>
        <begin position="467"/>
        <end position="485"/>
    </location>
</feature>
<dbReference type="InterPro" id="IPR049453">
    <property type="entry name" value="Memb_transporter_dom"/>
</dbReference>
<evidence type="ECO:0000256" key="6">
    <source>
        <dbReference type="ARBA" id="ARBA00043993"/>
    </source>
</evidence>
<accession>A0A5B0DSV3</accession>
<evidence type="ECO:0000259" key="8">
    <source>
        <dbReference type="Pfam" id="PF13515"/>
    </source>
</evidence>
<comment type="similarity">
    <text evidence="6">Belongs to the YccS/YhfK family.</text>
</comment>
<evidence type="ECO:0000256" key="2">
    <source>
        <dbReference type="ARBA" id="ARBA00022475"/>
    </source>
</evidence>
<evidence type="ECO:0000256" key="1">
    <source>
        <dbReference type="ARBA" id="ARBA00004651"/>
    </source>
</evidence>
<reference evidence="9 10" key="1">
    <citation type="submission" date="2019-08" db="EMBL/GenBank/DDBJ databases">
        <title>Aureimonas fodiniaquatilis sp. nov., isolated from a coal mine wastewater.</title>
        <authorList>
            <person name="Kim W."/>
        </authorList>
    </citation>
    <scope>NUCLEOTIDE SEQUENCE [LARGE SCALE GENOMIC DNA]</scope>
    <source>
        <strain evidence="9 10">CAU 1482</strain>
    </source>
</reference>
<evidence type="ECO:0000313" key="10">
    <source>
        <dbReference type="Proteomes" id="UP000324738"/>
    </source>
</evidence>
<feature type="transmembrane region" description="Helical" evidence="7">
    <location>
        <begin position="33"/>
        <end position="52"/>
    </location>
</feature>
<dbReference type="AlphaFoldDB" id="A0A5B0DSV3"/>
<comment type="caution">
    <text evidence="9">The sequence shown here is derived from an EMBL/GenBank/DDBJ whole genome shotgun (WGS) entry which is preliminary data.</text>
</comment>
<dbReference type="GO" id="GO:0005886">
    <property type="term" value="C:plasma membrane"/>
    <property type="evidence" value="ECO:0007669"/>
    <property type="project" value="UniProtKB-SubCell"/>
</dbReference>
<feature type="transmembrane region" description="Helical" evidence="7">
    <location>
        <begin position="87"/>
        <end position="103"/>
    </location>
</feature>
<keyword evidence="4 7" id="KW-1133">Transmembrane helix</keyword>
<feature type="transmembrane region" description="Helical" evidence="7">
    <location>
        <begin position="109"/>
        <end position="125"/>
    </location>
</feature>
<feature type="transmembrane region" description="Helical" evidence="7">
    <location>
        <begin position="157"/>
        <end position="177"/>
    </location>
</feature>
<evidence type="ECO:0000256" key="4">
    <source>
        <dbReference type="ARBA" id="ARBA00022989"/>
    </source>
</evidence>
<evidence type="ECO:0000256" key="3">
    <source>
        <dbReference type="ARBA" id="ARBA00022692"/>
    </source>
</evidence>
<feature type="transmembrane region" description="Helical" evidence="7">
    <location>
        <begin position="391"/>
        <end position="408"/>
    </location>
</feature>
<protein>
    <recommendedName>
        <fullName evidence="8">Integral membrane bound transporter domain-containing protein</fullName>
    </recommendedName>
</protein>
<comment type="subcellular location">
    <subcellularLocation>
        <location evidence="1">Cell membrane</location>
        <topology evidence="1">Multi-pass membrane protein</topology>
    </subcellularLocation>
</comment>
<name>A0A5B0DSV3_9HYPH</name>
<feature type="transmembrane region" description="Helical" evidence="7">
    <location>
        <begin position="58"/>
        <end position="75"/>
    </location>
</feature>
<dbReference type="PANTHER" id="PTHR30509">
    <property type="entry name" value="P-HYDROXYBENZOIC ACID EFFLUX PUMP SUBUNIT-RELATED"/>
    <property type="match status" value="1"/>
</dbReference>
<feature type="transmembrane region" description="Helical" evidence="7">
    <location>
        <begin position="132"/>
        <end position="151"/>
    </location>
</feature>
<evidence type="ECO:0000256" key="5">
    <source>
        <dbReference type="ARBA" id="ARBA00023136"/>
    </source>
</evidence>
<gene>
    <name evidence="9" type="ORF">FPY71_16100</name>
</gene>
<evidence type="ECO:0000313" key="9">
    <source>
        <dbReference type="EMBL" id="KAA0969065.1"/>
    </source>
</evidence>
<dbReference type="Proteomes" id="UP000324738">
    <property type="component" value="Unassembled WGS sequence"/>
</dbReference>
<keyword evidence="5 7" id="KW-0472">Membrane</keyword>
<evidence type="ECO:0000256" key="7">
    <source>
        <dbReference type="SAM" id="Phobius"/>
    </source>
</evidence>
<dbReference type="RefSeq" id="WP_149301338.1">
    <property type="nucleotide sequence ID" value="NZ_VTWH01000004.1"/>
</dbReference>
<dbReference type="EMBL" id="VTWH01000004">
    <property type="protein sequence ID" value="KAA0969065.1"/>
    <property type="molecule type" value="Genomic_DNA"/>
</dbReference>
<feature type="transmembrane region" description="Helical" evidence="7">
    <location>
        <begin position="414"/>
        <end position="430"/>
    </location>
</feature>
<keyword evidence="2" id="KW-1003">Cell membrane</keyword>